<reference evidence="5 6" key="1">
    <citation type="submission" date="2018-08" db="EMBL/GenBank/DDBJ databases">
        <title>Chryseobacterium nematophagum: a novel matrix digesting pathogen of nematodes.</title>
        <authorList>
            <person name="Page A."/>
            <person name="Roberts M."/>
            <person name="Felix M.-A."/>
            <person name="Weir W."/>
        </authorList>
    </citation>
    <scope>NUCLEOTIDE SEQUENCE [LARGE SCALE GENOMIC DNA]</scope>
    <source>
        <strain evidence="5 6">JUb275</strain>
    </source>
</reference>
<comment type="subcellular location">
    <subcellularLocation>
        <location evidence="1">Cell outer membrane</location>
    </subcellularLocation>
</comment>
<dbReference type="InterPro" id="IPR041700">
    <property type="entry name" value="OMP_b-brl_3"/>
</dbReference>
<dbReference type="PANTHER" id="PTHR40980">
    <property type="entry name" value="PLUG DOMAIN-CONTAINING PROTEIN"/>
    <property type="match status" value="1"/>
</dbReference>
<dbReference type="EMBL" id="QWIV01000013">
    <property type="protein sequence ID" value="RMZ59166.1"/>
    <property type="molecule type" value="Genomic_DNA"/>
</dbReference>
<evidence type="ECO:0000256" key="2">
    <source>
        <dbReference type="ARBA" id="ARBA00023136"/>
    </source>
</evidence>
<keyword evidence="3" id="KW-0998">Cell outer membrane</keyword>
<evidence type="ECO:0000259" key="4">
    <source>
        <dbReference type="Pfam" id="PF14905"/>
    </source>
</evidence>
<gene>
    <name evidence="5" type="ORF">D1632_05790</name>
</gene>
<keyword evidence="5" id="KW-0675">Receptor</keyword>
<name>A0A3M7LCI5_9FLAO</name>
<dbReference type="InterPro" id="IPR036942">
    <property type="entry name" value="Beta-barrel_TonB_sf"/>
</dbReference>
<dbReference type="Pfam" id="PF14905">
    <property type="entry name" value="OMP_b-brl_3"/>
    <property type="match status" value="1"/>
</dbReference>
<organism evidence="5 6">
    <name type="scientific">Chryseobacterium nematophagum</name>
    <dbReference type="NCBI Taxonomy" id="2305228"/>
    <lineage>
        <taxon>Bacteria</taxon>
        <taxon>Pseudomonadati</taxon>
        <taxon>Bacteroidota</taxon>
        <taxon>Flavobacteriia</taxon>
        <taxon>Flavobacteriales</taxon>
        <taxon>Weeksellaceae</taxon>
        <taxon>Chryseobacterium group</taxon>
        <taxon>Chryseobacterium</taxon>
    </lineage>
</organism>
<dbReference type="SUPFAM" id="SSF56935">
    <property type="entry name" value="Porins"/>
    <property type="match status" value="1"/>
</dbReference>
<comment type="caution">
    <text evidence="5">The sequence shown here is derived from an EMBL/GenBank/DDBJ whole genome shotgun (WGS) entry which is preliminary data.</text>
</comment>
<dbReference type="AlphaFoldDB" id="A0A3M7LCI5"/>
<evidence type="ECO:0000313" key="5">
    <source>
        <dbReference type="EMBL" id="RMZ59166.1"/>
    </source>
</evidence>
<evidence type="ECO:0000313" key="6">
    <source>
        <dbReference type="Proteomes" id="UP000267524"/>
    </source>
</evidence>
<proteinExistence type="predicted"/>
<keyword evidence="2" id="KW-0472">Membrane</keyword>
<dbReference type="GO" id="GO:0009279">
    <property type="term" value="C:cell outer membrane"/>
    <property type="evidence" value="ECO:0007669"/>
    <property type="project" value="UniProtKB-SubCell"/>
</dbReference>
<sequence length="721" mass="83420">MKKVFIIFSISFSIFIFSQEKKNDSLGKILEKEIQEVEIKANKKLVERKIDRVVFNVENSISGIGGNALEILKITPSIRIQSENILLTGKNSVKVMINDRLTQLSGEDLMNYLKNIPAETIKKIEVITNPPAKYDAEGSSGLINIQLKTSKQNAWSVGLHSTYQQANYTSLTEGVGFSYQKNKLSILADLSYRYGKELYTNDINYYYPLEHWKNYMFNKKHINSVGSTLNFQYELSKRSVLGFQYSGTFSDNSTDEFNFNKSYNGINSLSKDYETNGRSFARPQNLSFNTNYTYKIDSLGKKISVDLDYFDTQSPKNNQFNSVMKDIGDASVEKVHAINISNQNVKNYSLKTDFDLPYRFAHLSFGAKVVTTNTRNSVDANLYNIVDYIPISSQSDNFNYTENIQSLYFSINKTFNKKWEAKIGLRGEYTQTISNSISNNQMNKNKYFKLFPTMYLSYKANENNMMFASFGRRIRRPSFWELNPARWYQNPNSYAEGNPFLQPSFIYNIELNYAYKTLLNLNLYYSNATNNFGQLTFHDTQNEQQTFKRLNFAHEKFIGGTLSVNHKPLTWWNFSTEIGWGYYESNPYIDILANNYSGWYGYSNMANNFILNTNKTFLATIYYEYNFPSTGMNSFTAHSSLNIGLKYLLLDKKITLALNFNDILKTNYGTSANETSGIRQNFTQYYDTRFIRFALNYNFGNNNININKRTTGNQEEKNRNN</sequence>
<keyword evidence="6" id="KW-1185">Reference proteome</keyword>
<feature type="domain" description="Outer membrane protein beta-barrel" evidence="4">
    <location>
        <begin position="295"/>
        <end position="697"/>
    </location>
</feature>
<dbReference type="PANTHER" id="PTHR40980:SF4">
    <property type="entry name" value="TONB-DEPENDENT RECEPTOR-LIKE BETA-BARREL DOMAIN-CONTAINING PROTEIN"/>
    <property type="match status" value="1"/>
</dbReference>
<accession>A0A3M7LCI5</accession>
<dbReference type="Proteomes" id="UP000267524">
    <property type="component" value="Unassembled WGS sequence"/>
</dbReference>
<evidence type="ECO:0000256" key="1">
    <source>
        <dbReference type="ARBA" id="ARBA00004442"/>
    </source>
</evidence>
<dbReference type="RefSeq" id="WP_122546288.1">
    <property type="nucleotide sequence ID" value="NZ_QWIV01000013.1"/>
</dbReference>
<protein>
    <submittedName>
        <fullName evidence="5">TonB-dependent receptor</fullName>
    </submittedName>
</protein>
<evidence type="ECO:0000256" key="3">
    <source>
        <dbReference type="ARBA" id="ARBA00023237"/>
    </source>
</evidence>
<dbReference type="Gene3D" id="2.40.170.20">
    <property type="entry name" value="TonB-dependent receptor, beta-barrel domain"/>
    <property type="match status" value="1"/>
</dbReference>